<name>M5RFH7_9BACT</name>
<protein>
    <submittedName>
        <fullName evidence="1">Uncharacterized protein</fullName>
    </submittedName>
</protein>
<proteinExistence type="predicted"/>
<dbReference type="PATRIC" id="fig|1265738.3.peg.5281"/>
<evidence type="ECO:0000313" key="2">
    <source>
        <dbReference type="Proteomes" id="UP000011991"/>
    </source>
</evidence>
<dbReference type="Proteomes" id="UP000011991">
    <property type="component" value="Unassembled WGS sequence"/>
</dbReference>
<dbReference type="RefSeq" id="WP_008702726.1">
    <property type="nucleotide sequence ID" value="NZ_ANOG01000745.1"/>
</dbReference>
<evidence type="ECO:0000313" key="1">
    <source>
        <dbReference type="EMBL" id="EMI17826.1"/>
    </source>
</evidence>
<reference evidence="1 2" key="1">
    <citation type="journal article" date="2013" name="Mar. Genomics">
        <title>Expression of sulfatases in Rhodopirellula baltica and the diversity of sulfatases in the genus Rhodopirellula.</title>
        <authorList>
            <person name="Wegner C.E."/>
            <person name="Richter-Heitmann T."/>
            <person name="Klindworth A."/>
            <person name="Klockow C."/>
            <person name="Richter M."/>
            <person name="Achstetter T."/>
            <person name="Glockner F.O."/>
            <person name="Harder J."/>
        </authorList>
    </citation>
    <scope>NUCLEOTIDE SEQUENCE [LARGE SCALE GENOMIC DNA]</scope>
    <source>
        <strain evidence="1 2">SM1</strain>
    </source>
</reference>
<comment type="caution">
    <text evidence="1">The sequence shown here is derived from an EMBL/GenBank/DDBJ whole genome shotgun (WGS) entry which is preliminary data.</text>
</comment>
<dbReference type="AlphaFoldDB" id="M5RFH7"/>
<keyword evidence="2" id="KW-1185">Reference proteome</keyword>
<dbReference type="EMBL" id="ANOG01000745">
    <property type="protein sequence ID" value="EMI17826.1"/>
    <property type="molecule type" value="Genomic_DNA"/>
</dbReference>
<sequence length="40" mass="4550">MFTNHVPITRVGKAWQGLSFIPLETISEPVPPRRFRSGNL</sequence>
<organism evidence="1 2">
    <name type="scientific">Rhodopirellula maiorica SM1</name>
    <dbReference type="NCBI Taxonomy" id="1265738"/>
    <lineage>
        <taxon>Bacteria</taxon>
        <taxon>Pseudomonadati</taxon>
        <taxon>Planctomycetota</taxon>
        <taxon>Planctomycetia</taxon>
        <taxon>Pirellulales</taxon>
        <taxon>Pirellulaceae</taxon>
        <taxon>Novipirellula</taxon>
    </lineage>
</organism>
<accession>M5RFH7</accession>
<gene>
    <name evidence="1" type="ORF">RMSM_05260</name>
</gene>